<dbReference type="CDD" id="cd09729">
    <property type="entry name" value="Cse1_I-E"/>
    <property type="match status" value="1"/>
</dbReference>
<feature type="compositionally biased region" description="Basic and acidic residues" evidence="1">
    <location>
        <begin position="229"/>
        <end position="246"/>
    </location>
</feature>
<accession>A0A2T0USR9</accession>
<dbReference type="RefSeq" id="WP_181245679.1">
    <property type="nucleotide sequence ID" value="NZ_PVTJ01000002.1"/>
</dbReference>
<organism evidence="2 3">
    <name type="scientific">Glycomyces artemisiae</name>
    <dbReference type="NCBI Taxonomy" id="1076443"/>
    <lineage>
        <taxon>Bacteria</taxon>
        <taxon>Bacillati</taxon>
        <taxon>Actinomycetota</taxon>
        <taxon>Actinomycetes</taxon>
        <taxon>Glycomycetales</taxon>
        <taxon>Glycomycetaceae</taxon>
        <taxon>Glycomyces</taxon>
    </lineage>
</organism>
<dbReference type="Pfam" id="PF09481">
    <property type="entry name" value="CRISPR_Cse1"/>
    <property type="match status" value="1"/>
</dbReference>
<keyword evidence="3" id="KW-1185">Reference proteome</keyword>
<dbReference type="Gene3D" id="1.10.132.100">
    <property type="match status" value="1"/>
</dbReference>
<protein>
    <submittedName>
        <fullName evidence="2">CRISPR-associated Cse1 family protein</fullName>
    </submittedName>
</protein>
<gene>
    <name evidence="2" type="ORF">B0I28_102568</name>
</gene>
<evidence type="ECO:0000256" key="1">
    <source>
        <dbReference type="SAM" id="MobiDB-lite"/>
    </source>
</evidence>
<proteinExistence type="predicted"/>
<evidence type="ECO:0000313" key="2">
    <source>
        <dbReference type="EMBL" id="PRY60953.1"/>
    </source>
</evidence>
<sequence length="544" mass="58754">MTPRFNLVHDPWITVQRLDGTSATVSLTDCLGSAAEYARITGDLPTQALPVLRLLLAIVHAATDGPADGEEWRRLWESKRLPADDITEYLAAQSDRFELFHPETPFYQVADLVTKKAETGLNAFIADVPTGNPKYATRTAEGLERIGFAEAARWLVHCQAFDLSGIKGAADGDPRAKGGKSYPIGPGSLGRLGGVYAEGDDLAETILLNLMPLDFLESAGTPIEGDLPVWEREPQSPAPERREPEGAPKGLLDLYTWQSRRLRLATDGQSVTGAVICQGDRLELRDQWAVEPMTAWRRSENQEKLLKLERVYLPRRHDPDRAFWRGIAASLPALSAGTTAGARSEPPLIARWIGHAHASGLLEHHRAFHYHAVGLAYGTQEAVVTDLVDDRLTMAAAVFDTAHPELAATVAEAVNDADKAVRALAALARDLARAAGGRDGVDGAGTSAASAGYAALGARYRTWLAELGADADTDAARAAWQATVWAEVRNAAARLVRSAGEAAWKGRGTGADRINSAIAETRFRRKAFKDLELAFKVPIGATDR</sequence>
<dbReference type="EMBL" id="PVTJ01000002">
    <property type="protein sequence ID" value="PRY60953.1"/>
    <property type="molecule type" value="Genomic_DNA"/>
</dbReference>
<evidence type="ECO:0000313" key="3">
    <source>
        <dbReference type="Proteomes" id="UP000238176"/>
    </source>
</evidence>
<reference evidence="2 3" key="1">
    <citation type="submission" date="2018-03" db="EMBL/GenBank/DDBJ databases">
        <title>Genomic Encyclopedia of Type Strains, Phase III (KMG-III): the genomes of soil and plant-associated and newly described type strains.</title>
        <authorList>
            <person name="Whitman W."/>
        </authorList>
    </citation>
    <scope>NUCLEOTIDE SEQUENCE [LARGE SCALE GENOMIC DNA]</scope>
    <source>
        <strain evidence="2 3">CGMCC 4.7067</strain>
    </source>
</reference>
<dbReference type="AlphaFoldDB" id="A0A2T0USR9"/>
<dbReference type="Proteomes" id="UP000238176">
    <property type="component" value="Unassembled WGS sequence"/>
</dbReference>
<feature type="region of interest" description="Disordered" evidence="1">
    <location>
        <begin position="226"/>
        <end position="249"/>
    </location>
</feature>
<dbReference type="NCBIfam" id="TIGR02547">
    <property type="entry name" value="casA_cse1"/>
    <property type="match status" value="1"/>
</dbReference>
<dbReference type="InterPro" id="IPR013381">
    <property type="entry name" value="CRISPR-assoc_prot_Cse1"/>
</dbReference>
<name>A0A2T0USR9_9ACTN</name>
<comment type="caution">
    <text evidence="2">The sequence shown here is derived from an EMBL/GenBank/DDBJ whole genome shotgun (WGS) entry which is preliminary data.</text>
</comment>